<dbReference type="InterPro" id="IPR036554">
    <property type="entry name" value="GHMP_kinase_C_sf"/>
</dbReference>
<dbReference type="SUPFAM" id="SSF55060">
    <property type="entry name" value="GHMP Kinase, C-terminal domain"/>
    <property type="match status" value="1"/>
</dbReference>
<dbReference type="AlphaFoldDB" id="A6G138"/>
<reference evidence="12 13" key="1">
    <citation type="submission" date="2007-06" db="EMBL/GenBank/DDBJ databases">
        <authorList>
            <person name="Shimkets L."/>
            <person name="Ferriera S."/>
            <person name="Johnson J."/>
            <person name="Kravitz S."/>
            <person name="Beeson K."/>
            <person name="Sutton G."/>
            <person name="Rogers Y.-H."/>
            <person name="Friedman R."/>
            <person name="Frazier M."/>
            <person name="Venter J.C."/>
        </authorList>
    </citation>
    <scope>NUCLEOTIDE SEQUENCE [LARGE SCALE GENOMIC DNA]</scope>
    <source>
        <strain evidence="12 13">SIR-1</strain>
    </source>
</reference>
<dbReference type="Gene3D" id="3.30.70.890">
    <property type="entry name" value="GHMP kinase, C-terminal domain"/>
    <property type="match status" value="1"/>
</dbReference>
<comment type="pathway">
    <text evidence="9">Isoprenoid biosynthesis; isopentenyl diphosphate biosynthesis via mevalonate pathway; isopentenyl diphosphate from (R)-mevalonate: step 1/3.</text>
</comment>
<evidence type="ECO:0000256" key="5">
    <source>
        <dbReference type="ARBA" id="ARBA00022777"/>
    </source>
</evidence>
<keyword evidence="4" id="KW-0547">Nucleotide-binding</keyword>
<dbReference type="InterPro" id="IPR014721">
    <property type="entry name" value="Ribsml_uS5_D2-typ_fold_subgr"/>
</dbReference>
<keyword evidence="7" id="KW-0460">Magnesium</keyword>
<dbReference type="Proteomes" id="UP000005801">
    <property type="component" value="Unassembled WGS sequence"/>
</dbReference>
<evidence type="ECO:0000313" key="12">
    <source>
        <dbReference type="EMBL" id="EDM80333.1"/>
    </source>
</evidence>
<dbReference type="GO" id="GO:0005829">
    <property type="term" value="C:cytosol"/>
    <property type="evidence" value="ECO:0007669"/>
    <property type="project" value="TreeGrafter"/>
</dbReference>
<evidence type="ECO:0000256" key="6">
    <source>
        <dbReference type="ARBA" id="ARBA00022840"/>
    </source>
</evidence>
<dbReference type="InterPro" id="IPR006205">
    <property type="entry name" value="Mev_gal_kin"/>
</dbReference>
<keyword evidence="3" id="KW-0808">Transferase</keyword>
<evidence type="ECO:0000256" key="3">
    <source>
        <dbReference type="ARBA" id="ARBA00022679"/>
    </source>
</evidence>
<gene>
    <name evidence="12" type="ORF">PPSIR1_11175</name>
</gene>
<dbReference type="PRINTS" id="PR00959">
    <property type="entry name" value="MEVGALKINASE"/>
</dbReference>
<keyword evidence="6" id="KW-0067">ATP-binding</keyword>
<evidence type="ECO:0000256" key="9">
    <source>
        <dbReference type="ARBA" id="ARBA00029438"/>
    </source>
</evidence>
<feature type="domain" description="GHMP kinase N-terminal" evidence="10">
    <location>
        <begin position="77"/>
        <end position="155"/>
    </location>
</feature>
<dbReference type="InterPro" id="IPR013750">
    <property type="entry name" value="GHMP_kinase_C_dom"/>
</dbReference>
<evidence type="ECO:0000256" key="4">
    <source>
        <dbReference type="ARBA" id="ARBA00022741"/>
    </source>
</evidence>
<evidence type="ECO:0000259" key="10">
    <source>
        <dbReference type="Pfam" id="PF00288"/>
    </source>
</evidence>
<dbReference type="EMBL" id="ABCS01000011">
    <property type="protein sequence ID" value="EDM80333.1"/>
    <property type="molecule type" value="Genomic_DNA"/>
</dbReference>
<name>A6G138_9BACT</name>
<dbReference type="STRING" id="391625.PPSIR1_11175"/>
<keyword evidence="1" id="KW-0963">Cytoplasm</keyword>
<evidence type="ECO:0000256" key="1">
    <source>
        <dbReference type="ARBA" id="ARBA00022490"/>
    </source>
</evidence>
<dbReference type="UniPathway" id="UPA00057">
    <property type="reaction ID" value="UER00098"/>
</dbReference>
<keyword evidence="2" id="KW-0444">Lipid biosynthesis</keyword>
<evidence type="ECO:0000256" key="2">
    <source>
        <dbReference type="ARBA" id="ARBA00022516"/>
    </source>
</evidence>
<sequence>MTLELRSEAEACGKIILLGEHSVVYGHPALAAGLSRGLILRARPLDGRGGAMELSIPAWDLDLRLTADSEHPVARACLEVLAYCDGPVTGWRIEGEAKIPARAGLGSSAALSVALARLALPEADARTVETVVAASMAGERVFHGDPSGIDSEVAARGGVIAFARGEGVEAVRLRSPLHLVVVPSGIPRQTGVLVAGVRARRDRFPQVIEPVLEALGALVVRGRAALEAGDTAALAELIAVAHELLGALGVSRPPLDALAAHAVGEGALGAKLTGAGGGGCLFALCDNPGAAASVISAMAEGFPELAASPRTRAFAVEVEA</sequence>
<dbReference type="Gene3D" id="3.30.230.10">
    <property type="match status" value="1"/>
</dbReference>
<dbReference type="eggNOG" id="COG1577">
    <property type="taxonomic scope" value="Bacteria"/>
</dbReference>
<organism evidence="12 13">
    <name type="scientific">Plesiocystis pacifica SIR-1</name>
    <dbReference type="NCBI Taxonomy" id="391625"/>
    <lineage>
        <taxon>Bacteria</taxon>
        <taxon>Pseudomonadati</taxon>
        <taxon>Myxococcota</taxon>
        <taxon>Polyangia</taxon>
        <taxon>Nannocystales</taxon>
        <taxon>Nannocystaceae</taxon>
        <taxon>Plesiocystis</taxon>
    </lineage>
</organism>
<keyword evidence="13" id="KW-1185">Reference proteome</keyword>
<dbReference type="RefSeq" id="WP_006970437.1">
    <property type="nucleotide sequence ID" value="NZ_ABCS01000011.1"/>
</dbReference>
<protein>
    <submittedName>
        <fullName evidence="12">Mevalonate kinase</fullName>
    </submittedName>
</protein>
<evidence type="ECO:0000256" key="7">
    <source>
        <dbReference type="ARBA" id="ARBA00022842"/>
    </source>
</evidence>
<dbReference type="Pfam" id="PF00288">
    <property type="entry name" value="GHMP_kinases_N"/>
    <property type="match status" value="1"/>
</dbReference>
<evidence type="ECO:0000259" key="11">
    <source>
        <dbReference type="Pfam" id="PF08544"/>
    </source>
</evidence>
<dbReference type="Pfam" id="PF08544">
    <property type="entry name" value="GHMP_kinases_C"/>
    <property type="match status" value="1"/>
</dbReference>
<feature type="domain" description="GHMP kinase C-terminal" evidence="11">
    <location>
        <begin position="224"/>
        <end position="303"/>
    </location>
</feature>
<dbReference type="PANTHER" id="PTHR43290">
    <property type="entry name" value="MEVALONATE KINASE"/>
    <property type="match status" value="1"/>
</dbReference>
<dbReference type="GO" id="GO:0005524">
    <property type="term" value="F:ATP binding"/>
    <property type="evidence" value="ECO:0007669"/>
    <property type="project" value="UniProtKB-KW"/>
</dbReference>
<dbReference type="GO" id="GO:0019287">
    <property type="term" value="P:isopentenyl diphosphate biosynthetic process, mevalonate pathway"/>
    <property type="evidence" value="ECO:0007669"/>
    <property type="project" value="UniProtKB-UniPathway"/>
</dbReference>
<keyword evidence="5 12" id="KW-0418">Kinase</keyword>
<dbReference type="NCBIfam" id="TIGR00549">
    <property type="entry name" value="mevalon_kin"/>
    <property type="match status" value="1"/>
</dbReference>
<comment type="caution">
    <text evidence="12">The sequence shown here is derived from an EMBL/GenBank/DDBJ whole genome shotgun (WGS) entry which is preliminary data.</text>
</comment>
<dbReference type="InterPro" id="IPR006204">
    <property type="entry name" value="GHMP_kinase_N_dom"/>
</dbReference>
<keyword evidence="8" id="KW-0443">Lipid metabolism</keyword>
<evidence type="ECO:0000313" key="13">
    <source>
        <dbReference type="Proteomes" id="UP000005801"/>
    </source>
</evidence>
<dbReference type="GO" id="GO:0004496">
    <property type="term" value="F:mevalonate kinase activity"/>
    <property type="evidence" value="ECO:0007669"/>
    <property type="project" value="InterPro"/>
</dbReference>
<dbReference type="OrthoDB" id="9764892at2"/>
<proteinExistence type="predicted"/>
<evidence type="ECO:0000256" key="8">
    <source>
        <dbReference type="ARBA" id="ARBA00023098"/>
    </source>
</evidence>
<dbReference type="InterPro" id="IPR020568">
    <property type="entry name" value="Ribosomal_Su5_D2-typ_SF"/>
</dbReference>
<accession>A6G138</accession>
<dbReference type="SUPFAM" id="SSF54211">
    <property type="entry name" value="Ribosomal protein S5 domain 2-like"/>
    <property type="match status" value="1"/>
</dbReference>
<dbReference type="PANTHER" id="PTHR43290:SF2">
    <property type="entry name" value="MEVALONATE KINASE"/>
    <property type="match status" value="1"/>
</dbReference>